<dbReference type="InParanoid" id="A0A3A9JJD2"/>
<dbReference type="EMBL" id="RFLX01000032">
    <property type="protein sequence ID" value="RMI17332.1"/>
    <property type="molecule type" value="Genomic_DNA"/>
</dbReference>
<comment type="caution">
    <text evidence="2">The sequence shown here is derived from an EMBL/GenBank/DDBJ whole genome shotgun (WGS) entry which is preliminary data.</text>
</comment>
<accession>A0A3A9JJD2</accession>
<evidence type="ECO:0000313" key="2">
    <source>
        <dbReference type="EMBL" id="RKK04665.1"/>
    </source>
</evidence>
<reference evidence="2 5" key="1">
    <citation type="submission" date="2018-09" db="EMBL/GenBank/DDBJ databases">
        <title>Roseomonas sp. nov., isolated from feces of Tibetan antelopes in the Qinghai-Tibet plateau, China.</title>
        <authorList>
            <person name="Tian Z."/>
        </authorList>
    </citation>
    <scope>NUCLEOTIDE SEQUENCE [LARGE SCALE GENOMIC DNA]</scope>
    <source>
        <strain evidence="3 4">Z23</strain>
        <strain evidence="2 5">Z24</strain>
    </source>
</reference>
<proteinExistence type="predicted"/>
<dbReference type="SMART" id="SM00974">
    <property type="entry name" value="T5orf172"/>
    <property type="match status" value="1"/>
</dbReference>
<dbReference type="AlphaFoldDB" id="A0A3A9JJD2"/>
<name>A0A3A9JJD2_9PROT</name>
<evidence type="ECO:0000313" key="4">
    <source>
        <dbReference type="Proteomes" id="UP000274097"/>
    </source>
</evidence>
<keyword evidence="4" id="KW-1185">Reference proteome</keyword>
<dbReference type="OrthoDB" id="9814995at2"/>
<evidence type="ECO:0000313" key="5">
    <source>
        <dbReference type="Proteomes" id="UP000278036"/>
    </source>
</evidence>
<sequence length="395" mass="44804">MAKFTDEDDALLEELGVEVDAKREGSRTPREERIIAGFEEIQRFVEEHGRSPQHGEERDIFERLYAVRLDRLRELEEARTLLASLDHQGLLSAGPSAGEASPDDMDDDELLSQLGVDLPAIADMTNLRHVRTAAEKRAAEEIANRDRCEDFDHFKLLFQQVQKELDGGIRQTRPFELKAEIRPGSWFIVGGQKAYVAEVDELFTNAQGRTDARLRVIFDNGTESNMLMRSLQRALNKDDAGRRITDPVAGPLFSGEREQDDQASGTIYVLRSKSDHPTVSANRNLVHKIGVTNIGVQQRIAGARLQPTFLMADVEVVAIYELFNINRTRLENLIHRVFDPARLDIEVKDRFGNPVVPREWFLAPLFAIDEAVERIKDGTITQYVYDPSTARLQRQ</sequence>
<evidence type="ECO:0000313" key="3">
    <source>
        <dbReference type="EMBL" id="RMI17332.1"/>
    </source>
</evidence>
<feature type="domain" description="Bacteriophage T5 Orf172 DNA-binding" evidence="1">
    <location>
        <begin position="281"/>
        <end position="375"/>
    </location>
</feature>
<gene>
    <name evidence="2" type="ORF">D6Z83_08130</name>
    <name evidence="3" type="ORF">EBE87_23180</name>
</gene>
<dbReference type="InterPro" id="IPR018306">
    <property type="entry name" value="Phage_T5_Orf172_DNA-bd"/>
</dbReference>
<dbReference type="Proteomes" id="UP000278036">
    <property type="component" value="Unassembled WGS sequence"/>
</dbReference>
<evidence type="ECO:0000259" key="1">
    <source>
        <dbReference type="SMART" id="SM00974"/>
    </source>
</evidence>
<protein>
    <submittedName>
        <fullName evidence="2">GIY-YIG nuclease family protein</fullName>
    </submittedName>
</protein>
<dbReference type="Proteomes" id="UP000274097">
    <property type="component" value="Unassembled WGS sequence"/>
</dbReference>
<dbReference type="RefSeq" id="WP_120637828.1">
    <property type="nucleotide sequence ID" value="NZ_RAQU01000036.1"/>
</dbReference>
<dbReference type="EMBL" id="RAQU01000036">
    <property type="protein sequence ID" value="RKK04665.1"/>
    <property type="molecule type" value="Genomic_DNA"/>
</dbReference>
<dbReference type="Pfam" id="PF13455">
    <property type="entry name" value="MUG113"/>
    <property type="match status" value="1"/>
</dbReference>
<organism evidence="2 5">
    <name type="scientific">Teichococcus wenyumeiae</name>
    <dbReference type="NCBI Taxonomy" id="2478470"/>
    <lineage>
        <taxon>Bacteria</taxon>
        <taxon>Pseudomonadati</taxon>
        <taxon>Pseudomonadota</taxon>
        <taxon>Alphaproteobacteria</taxon>
        <taxon>Acetobacterales</taxon>
        <taxon>Roseomonadaceae</taxon>
        <taxon>Roseomonas</taxon>
    </lineage>
</organism>